<dbReference type="OrthoDB" id="9930022at2759"/>
<evidence type="ECO:0000313" key="2">
    <source>
        <dbReference type="EMBL" id="OBR11539.1"/>
    </source>
</evidence>
<dbReference type="SUPFAM" id="SSF50129">
    <property type="entry name" value="GroES-like"/>
    <property type="match status" value="1"/>
</dbReference>
<feature type="domain" description="Enoyl reductase (ER)" evidence="1">
    <location>
        <begin position="12"/>
        <end position="353"/>
    </location>
</feature>
<organism evidence="2 3">
    <name type="scientific">Colletotrichum higginsianum (strain IMI 349063)</name>
    <name type="common">Crucifer anthracnose fungus</name>
    <dbReference type="NCBI Taxonomy" id="759273"/>
    <lineage>
        <taxon>Eukaryota</taxon>
        <taxon>Fungi</taxon>
        <taxon>Dikarya</taxon>
        <taxon>Ascomycota</taxon>
        <taxon>Pezizomycotina</taxon>
        <taxon>Sordariomycetes</taxon>
        <taxon>Hypocreomycetidae</taxon>
        <taxon>Glomerellales</taxon>
        <taxon>Glomerellaceae</taxon>
        <taxon>Colletotrichum</taxon>
        <taxon>Colletotrichum destructivum species complex</taxon>
    </lineage>
</organism>
<gene>
    <name evidence="2" type="ORF">CH63R_03835</name>
</gene>
<dbReference type="Pfam" id="PF08240">
    <property type="entry name" value="ADH_N"/>
    <property type="match status" value="1"/>
</dbReference>
<dbReference type="CDD" id="cd08276">
    <property type="entry name" value="MDR7"/>
    <property type="match status" value="1"/>
</dbReference>
<dbReference type="Pfam" id="PF00107">
    <property type="entry name" value="ADH_zinc_N"/>
    <property type="match status" value="1"/>
</dbReference>
<dbReference type="GeneID" id="28862917"/>
<dbReference type="EMBL" id="LTAN01000003">
    <property type="protein sequence ID" value="OBR11539.1"/>
    <property type="molecule type" value="Genomic_DNA"/>
</dbReference>
<dbReference type="PANTHER" id="PTHR45033:SF2">
    <property type="entry name" value="ZINC-TYPE ALCOHOL DEHYDROGENASE-LIKE PROTEIN C1773.06C"/>
    <property type="match status" value="1"/>
</dbReference>
<accession>A0A1B7YHI8</accession>
<reference evidence="3" key="1">
    <citation type="journal article" date="2017" name="BMC Genomics">
        <title>Gapless genome assembly of Colletotrichum higginsianum reveals chromosome structure and association of transposable elements with secondary metabolite gene clusters.</title>
        <authorList>
            <person name="Dallery J.-F."/>
            <person name="Lapalu N."/>
            <person name="Zampounis A."/>
            <person name="Pigne S."/>
            <person name="Luyten I."/>
            <person name="Amselem J."/>
            <person name="Wittenberg A.H.J."/>
            <person name="Zhou S."/>
            <person name="de Queiroz M.V."/>
            <person name="Robin G.P."/>
            <person name="Auger A."/>
            <person name="Hainaut M."/>
            <person name="Henrissat B."/>
            <person name="Kim K.-T."/>
            <person name="Lee Y.-H."/>
            <person name="Lespinet O."/>
            <person name="Schwartz D.C."/>
            <person name="Thon M.R."/>
            <person name="O'Connell R.J."/>
        </authorList>
    </citation>
    <scope>NUCLEOTIDE SEQUENCE [LARGE SCALE GENOMIC DNA]</scope>
    <source>
        <strain evidence="3">IMI 349063</strain>
    </source>
</reference>
<proteinExistence type="predicted"/>
<dbReference type="InterPro" id="IPR052711">
    <property type="entry name" value="Zinc_ADH-like"/>
</dbReference>
<dbReference type="Proteomes" id="UP000092177">
    <property type="component" value="Chromosome 3"/>
</dbReference>
<name>A0A1B7YHI8_COLHI</name>
<dbReference type="InterPro" id="IPR013154">
    <property type="entry name" value="ADH-like_N"/>
</dbReference>
<evidence type="ECO:0000259" key="1">
    <source>
        <dbReference type="SMART" id="SM00829"/>
    </source>
</evidence>
<protein>
    <submittedName>
        <fullName evidence="2">Zinc-containing alcohol dehydrogenase</fullName>
    </submittedName>
</protein>
<keyword evidence="3" id="KW-1185">Reference proteome</keyword>
<dbReference type="InterPro" id="IPR036291">
    <property type="entry name" value="NAD(P)-bd_dom_sf"/>
</dbReference>
<evidence type="ECO:0000313" key="3">
    <source>
        <dbReference type="Proteomes" id="UP000092177"/>
    </source>
</evidence>
<sequence length="357" mass="37882">MSRRWTLNGQSGFEKCLQYEENIPRTSTLASNEVLVELHAASLNYRELAIANTDGPTAARAGPIRPNIVPGSDGAGVVKQVGAAVSAFRPGDRVITHLAPNLVERSGDEALPAYHDIADGLGQVVDGTLRSEGVFPETALVSAPESLDWSEAATLTCSGLTAWNSLFGLKGREPGPGTWVLVQGTGGVSIAALQLALAAGATVVATTSSEDKAKRLRDLGAKATVSYRENPEDWGVKARELTPDWRGFDIVVDIAGDDSLAQSIAAVRTDGLVVAAGLVGKKVEPVPMLAALGRPCIVRGVLLGSRKQFQDMVRFVEEKGIKPVVDVVTFELAQAKDAYARLDAKKHFSKVVIRIDH</sequence>
<dbReference type="SMART" id="SM00829">
    <property type="entry name" value="PKS_ER"/>
    <property type="match status" value="1"/>
</dbReference>
<dbReference type="GO" id="GO:0016491">
    <property type="term" value="F:oxidoreductase activity"/>
    <property type="evidence" value="ECO:0007669"/>
    <property type="project" value="InterPro"/>
</dbReference>
<dbReference type="Gene3D" id="3.90.180.10">
    <property type="entry name" value="Medium-chain alcohol dehydrogenases, catalytic domain"/>
    <property type="match status" value="1"/>
</dbReference>
<dbReference type="SUPFAM" id="SSF51735">
    <property type="entry name" value="NAD(P)-binding Rossmann-fold domains"/>
    <property type="match status" value="1"/>
</dbReference>
<dbReference type="AlphaFoldDB" id="A0A1B7YHI8"/>
<dbReference type="Gene3D" id="3.40.50.720">
    <property type="entry name" value="NAD(P)-binding Rossmann-like Domain"/>
    <property type="match status" value="1"/>
</dbReference>
<dbReference type="VEuPathDB" id="FungiDB:CH63R_03835"/>
<dbReference type="PANTHER" id="PTHR45033">
    <property type="match status" value="1"/>
</dbReference>
<dbReference type="KEGG" id="chig:CH63R_03835"/>
<dbReference type="RefSeq" id="XP_018160056.1">
    <property type="nucleotide sequence ID" value="XM_018298810.1"/>
</dbReference>
<dbReference type="InterPro" id="IPR020843">
    <property type="entry name" value="ER"/>
</dbReference>
<dbReference type="InterPro" id="IPR013149">
    <property type="entry name" value="ADH-like_C"/>
</dbReference>
<comment type="caution">
    <text evidence="2">The sequence shown here is derived from an EMBL/GenBank/DDBJ whole genome shotgun (WGS) entry which is preliminary data.</text>
</comment>
<dbReference type="InterPro" id="IPR011032">
    <property type="entry name" value="GroES-like_sf"/>
</dbReference>